<dbReference type="GO" id="GO:0022857">
    <property type="term" value="F:transmembrane transporter activity"/>
    <property type="evidence" value="ECO:0007669"/>
    <property type="project" value="InterPro"/>
</dbReference>
<evidence type="ECO:0000256" key="7">
    <source>
        <dbReference type="SAM" id="Phobius"/>
    </source>
</evidence>
<dbReference type="InterPro" id="IPR036259">
    <property type="entry name" value="MFS_trans_sf"/>
</dbReference>
<gene>
    <name evidence="9" type="ORF">KDI_12400</name>
</gene>
<accession>A0A5A5T923</accession>
<evidence type="ECO:0000256" key="4">
    <source>
        <dbReference type="ARBA" id="ARBA00022692"/>
    </source>
</evidence>
<keyword evidence="4 7" id="KW-0812">Transmembrane</keyword>
<keyword evidence="2" id="KW-0813">Transport</keyword>
<evidence type="ECO:0000256" key="2">
    <source>
        <dbReference type="ARBA" id="ARBA00022448"/>
    </source>
</evidence>
<evidence type="ECO:0000313" key="10">
    <source>
        <dbReference type="Proteomes" id="UP000322530"/>
    </source>
</evidence>
<sequence>MTATQLEQRHEPTRRIPRFQTFKALQNRDYRLLWISLIVSSVGTWMQIIAQSLLVLRLTRSPLSLGAVSLAQASSFFLFALIGGSVADKIDKRKFLLVTQSLSMLLALILGILTITGLIQVWMIVLLAFCSGTVLSFDQPTRSSLVPLLVPKEDLMNAISLQSVVFNGSAFIGPALAGSMIGIFANWGNTLHLHYPLIGYAGNFFLNAISFFGVLFVLYSLHVPEALLEQASTKRGPMLESIRASLGVISKDAALPWILSGYAAMLFFGPSTSLILPVFATGILHIQDAQLGILFSASGLGVILGALLVASLGNFQQKGWLLLISFFVWSISLLIFAISKNFWLSCVALTCLGIGQNGIGATTITLMQTRVPPQMRGRVMSLNTLCIMGVRPLGDFPASAAITAIGGPLTVIASASLVGGYTLFLLLARPSIHRI</sequence>
<feature type="transmembrane region" description="Helical" evidence="7">
    <location>
        <begin position="319"/>
        <end position="336"/>
    </location>
</feature>
<feature type="transmembrane region" description="Helical" evidence="7">
    <location>
        <begin position="62"/>
        <end position="83"/>
    </location>
</feature>
<dbReference type="PANTHER" id="PTHR23513:SF11">
    <property type="entry name" value="STAPHYLOFERRIN A TRANSPORTER"/>
    <property type="match status" value="1"/>
</dbReference>
<dbReference type="Proteomes" id="UP000322530">
    <property type="component" value="Unassembled WGS sequence"/>
</dbReference>
<evidence type="ECO:0000256" key="6">
    <source>
        <dbReference type="ARBA" id="ARBA00023136"/>
    </source>
</evidence>
<reference evidence="9 10" key="1">
    <citation type="submission" date="2019-01" db="EMBL/GenBank/DDBJ databases">
        <title>Draft genome sequence of Dictyobacter sp. Uno17.</title>
        <authorList>
            <person name="Wang C.M."/>
            <person name="Zheng Y."/>
            <person name="Sakai Y."/>
            <person name="Abe K."/>
            <person name="Yokota A."/>
            <person name="Yabe S."/>
        </authorList>
    </citation>
    <scope>NUCLEOTIDE SEQUENCE [LARGE SCALE GENOMIC DNA]</scope>
    <source>
        <strain evidence="9 10">Uno17</strain>
    </source>
</reference>
<evidence type="ECO:0000259" key="8">
    <source>
        <dbReference type="PROSITE" id="PS50850"/>
    </source>
</evidence>
<dbReference type="SUPFAM" id="SSF103473">
    <property type="entry name" value="MFS general substrate transporter"/>
    <property type="match status" value="1"/>
</dbReference>
<dbReference type="CDD" id="cd06173">
    <property type="entry name" value="MFS_MefA_like"/>
    <property type="match status" value="1"/>
</dbReference>
<dbReference type="PANTHER" id="PTHR23513">
    <property type="entry name" value="INTEGRAL MEMBRANE EFFLUX PROTEIN-RELATED"/>
    <property type="match status" value="1"/>
</dbReference>
<dbReference type="RefSeq" id="WP_172631909.1">
    <property type="nucleotide sequence ID" value="NZ_BIXY01000013.1"/>
</dbReference>
<feature type="domain" description="Major facilitator superfamily (MFS) profile" evidence="8">
    <location>
        <begin position="29"/>
        <end position="431"/>
    </location>
</feature>
<feature type="transmembrane region" description="Helical" evidence="7">
    <location>
        <begin position="342"/>
        <end position="367"/>
    </location>
</feature>
<feature type="transmembrane region" description="Helical" evidence="7">
    <location>
        <begin position="158"/>
        <end position="185"/>
    </location>
</feature>
<comment type="subcellular location">
    <subcellularLocation>
        <location evidence="1">Cell membrane</location>
        <topology evidence="1">Multi-pass membrane protein</topology>
    </subcellularLocation>
</comment>
<keyword evidence="6 7" id="KW-0472">Membrane</keyword>
<proteinExistence type="predicted"/>
<feature type="transmembrane region" description="Helical" evidence="7">
    <location>
        <begin position="291"/>
        <end position="312"/>
    </location>
</feature>
<feature type="transmembrane region" description="Helical" evidence="7">
    <location>
        <begin position="400"/>
        <end position="428"/>
    </location>
</feature>
<dbReference type="PROSITE" id="PS50850">
    <property type="entry name" value="MFS"/>
    <property type="match status" value="1"/>
</dbReference>
<feature type="transmembrane region" description="Helical" evidence="7">
    <location>
        <begin position="32"/>
        <end position="56"/>
    </location>
</feature>
<dbReference type="Gene3D" id="1.20.1250.20">
    <property type="entry name" value="MFS general substrate transporter like domains"/>
    <property type="match status" value="1"/>
</dbReference>
<comment type="caution">
    <text evidence="9">The sequence shown here is derived from an EMBL/GenBank/DDBJ whole genome shotgun (WGS) entry which is preliminary data.</text>
</comment>
<organism evidence="9 10">
    <name type="scientific">Dictyobacter arantiisoli</name>
    <dbReference type="NCBI Taxonomy" id="2014874"/>
    <lineage>
        <taxon>Bacteria</taxon>
        <taxon>Bacillati</taxon>
        <taxon>Chloroflexota</taxon>
        <taxon>Ktedonobacteria</taxon>
        <taxon>Ktedonobacterales</taxon>
        <taxon>Dictyobacteraceae</taxon>
        <taxon>Dictyobacter</taxon>
    </lineage>
</organism>
<feature type="transmembrane region" description="Helical" evidence="7">
    <location>
        <begin position="197"/>
        <end position="219"/>
    </location>
</feature>
<dbReference type="InterPro" id="IPR010290">
    <property type="entry name" value="TM_effector"/>
</dbReference>
<evidence type="ECO:0000256" key="5">
    <source>
        <dbReference type="ARBA" id="ARBA00022989"/>
    </source>
</evidence>
<dbReference type="GO" id="GO:0005886">
    <property type="term" value="C:plasma membrane"/>
    <property type="evidence" value="ECO:0007669"/>
    <property type="project" value="UniProtKB-SubCell"/>
</dbReference>
<protein>
    <submittedName>
        <fullName evidence="9">MFS transporter</fullName>
    </submittedName>
</protein>
<keyword evidence="10" id="KW-1185">Reference proteome</keyword>
<keyword evidence="5 7" id="KW-1133">Transmembrane helix</keyword>
<evidence type="ECO:0000256" key="3">
    <source>
        <dbReference type="ARBA" id="ARBA00022475"/>
    </source>
</evidence>
<name>A0A5A5T923_9CHLR</name>
<feature type="transmembrane region" description="Helical" evidence="7">
    <location>
        <begin position="253"/>
        <end position="279"/>
    </location>
</feature>
<evidence type="ECO:0000313" key="9">
    <source>
        <dbReference type="EMBL" id="GCF07676.1"/>
    </source>
</evidence>
<dbReference type="AlphaFoldDB" id="A0A5A5T923"/>
<dbReference type="InterPro" id="IPR020846">
    <property type="entry name" value="MFS_dom"/>
</dbReference>
<keyword evidence="3" id="KW-1003">Cell membrane</keyword>
<dbReference type="Pfam" id="PF05977">
    <property type="entry name" value="MFS_3"/>
    <property type="match status" value="1"/>
</dbReference>
<evidence type="ECO:0000256" key="1">
    <source>
        <dbReference type="ARBA" id="ARBA00004651"/>
    </source>
</evidence>
<dbReference type="EMBL" id="BIXY01000013">
    <property type="protein sequence ID" value="GCF07676.1"/>
    <property type="molecule type" value="Genomic_DNA"/>
</dbReference>